<evidence type="ECO:0000313" key="1">
    <source>
        <dbReference type="EMBL" id="MDR6291673.1"/>
    </source>
</evidence>
<dbReference type="RefSeq" id="WP_309797460.1">
    <property type="nucleotide sequence ID" value="NZ_JAVDPW010000007.1"/>
</dbReference>
<accession>A0ABU1JSS9</accession>
<dbReference type="Proteomes" id="UP001262410">
    <property type="component" value="Unassembled WGS sequence"/>
</dbReference>
<evidence type="ECO:0008006" key="3">
    <source>
        <dbReference type="Google" id="ProtNLM"/>
    </source>
</evidence>
<comment type="caution">
    <text evidence="1">The sequence shown here is derived from an EMBL/GenBank/DDBJ whole genome shotgun (WGS) entry which is preliminary data.</text>
</comment>
<protein>
    <recommendedName>
        <fullName evidence="3">Transcriptional regulator</fullName>
    </recommendedName>
</protein>
<gene>
    <name evidence="1" type="ORF">E9232_004207</name>
</gene>
<keyword evidence="2" id="KW-1185">Reference proteome</keyword>
<name>A0ABU1JSS9_9PROT</name>
<sequence>MLLALCEWGQRHATALNELDRVADCVIRPRKERKTTAGAEPEPTTQPL</sequence>
<evidence type="ECO:0000313" key="2">
    <source>
        <dbReference type="Proteomes" id="UP001262410"/>
    </source>
</evidence>
<proteinExistence type="predicted"/>
<dbReference type="EMBL" id="JAVDPW010000007">
    <property type="protein sequence ID" value="MDR6291673.1"/>
    <property type="molecule type" value="Genomic_DNA"/>
</dbReference>
<reference evidence="1 2" key="1">
    <citation type="submission" date="2023-07" db="EMBL/GenBank/DDBJ databases">
        <title>Sorghum-associated microbial communities from plants grown in Nebraska, USA.</title>
        <authorList>
            <person name="Schachtman D."/>
        </authorList>
    </citation>
    <scope>NUCLEOTIDE SEQUENCE [LARGE SCALE GENOMIC DNA]</scope>
    <source>
        <strain evidence="1 2">584</strain>
    </source>
</reference>
<organism evidence="1 2">
    <name type="scientific">Inquilinus ginsengisoli</name>
    <dbReference type="NCBI Taxonomy" id="363840"/>
    <lineage>
        <taxon>Bacteria</taxon>
        <taxon>Pseudomonadati</taxon>
        <taxon>Pseudomonadota</taxon>
        <taxon>Alphaproteobacteria</taxon>
        <taxon>Rhodospirillales</taxon>
        <taxon>Rhodospirillaceae</taxon>
        <taxon>Inquilinus</taxon>
    </lineage>
</organism>